<proteinExistence type="predicted"/>
<feature type="compositionally biased region" description="Polar residues" evidence="1">
    <location>
        <begin position="32"/>
        <end position="44"/>
    </location>
</feature>
<sequence>MRKIIKIISAITILVVLGVAASMMIHSASSSKNPVPTRKNSQGNKKAAPLTSDQLTHNSKLKYSSFIYFAIKYTKIQRWQEVSDFKLGWQIEIYPKASGTRYLVWPGKNIKANQKMLEPNWFKLSSKGHVIFYSFEVHTAQADNIQRYQTTEAHIIHTLNAHQHAGTVRKMTQNMKVVNQNDEPNH</sequence>
<accession>A0A0R1YZ59</accession>
<comment type="caution">
    <text evidence="2">The sequence shown here is derived from an EMBL/GenBank/DDBJ whole genome shotgun (WGS) entry which is preliminary data.</text>
</comment>
<evidence type="ECO:0000313" key="3">
    <source>
        <dbReference type="Proteomes" id="UP000051957"/>
    </source>
</evidence>
<protein>
    <submittedName>
        <fullName evidence="2">Uncharacterized protein</fullName>
    </submittedName>
</protein>
<evidence type="ECO:0000256" key="1">
    <source>
        <dbReference type="SAM" id="MobiDB-lite"/>
    </source>
</evidence>
<dbReference type="AlphaFoldDB" id="A0A0R1YZ59"/>
<dbReference type="EMBL" id="AZGK01000022">
    <property type="protein sequence ID" value="KRM44859.1"/>
    <property type="molecule type" value="Genomic_DNA"/>
</dbReference>
<name>A0A0R1YZ59_9LACO</name>
<dbReference type="Proteomes" id="UP000051957">
    <property type="component" value="Unassembled WGS sequence"/>
</dbReference>
<dbReference type="PATRIC" id="fig|1423784.4.peg.1317"/>
<dbReference type="RefSeq" id="WP_057909687.1">
    <property type="nucleotide sequence ID" value="NZ_AZGK01000022.1"/>
</dbReference>
<feature type="region of interest" description="Disordered" evidence="1">
    <location>
        <begin position="29"/>
        <end position="51"/>
    </location>
</feature>
<organism evidence="2 3">
    <name type="scientific">Lentilactobacillus parabuchneri DSM 5707 = NBRC 107865</name>
    <dbReference type="NCBI Taxonomy" id="1423784"/>
    <lineage>
        <taxon>Bacteria</taxon>
        <taxon>Bacillati</taxon>
        <taxon>Bacillota</taxon>
        <taxon>Bacilli</taxon>
        <taxon>Lactobacillales</taxon>
        <taxon>Lactobacillaceae</taxon>
        <taxon>Lentilactobacillus</taxon>
    </lineage>
</organism>
<gene>
    <name evidence="2" type="ORF">FC51_GL001301</name>
</gene>
<dbReference type="GeneID" id="69803250"/>
<evidence type="ECO:0000313" key="2">
    <source>
        <dbReference type="EMBL" id="KRM44859.1"/>
    </source>
</evidence>
<reference evidence="2 3" key="1">
    <citation type="journal article" date="2015" name="Genome Announc.">
        <title>Expanding the biotechnology potential of lactobacilli through comparative genomics of 213 strains and associated genera.</title>
        <authorList>
            <person name="Sun Z."/>
            <person name="Harris H.M."/>
            <person name="McCann A."/>
            <person name="Guo C."/>
            <person name="Argimon S."/>
            <person name="Zhang W."/>
            <person name="Yang X."/>
            <person name="Jeffery I.B."/>
            <person name="Cooney J.C."/>
            <person name="Kagawa T.F."/>
            <person name="Liu W."/>
            <person name="Song Y."/>
            <person name="Salvetti E."/>
            <person name="Wrobel A."/>
            <person name="Rasinkangas P."/>
            <person name="Parkhill J."/>
            <person name="Rea M.C."/>
            <person name="O'Sullivan O."/>
            <person name="Ritari J."/>
            <person name="Douillard F.P."/>
            <person name="Paul Ross R."/>
            <person name="Yang R."/>
            <person name="Briner A.E."/>
            <person name="Felis G.E."/>
            <person name="de Vos W.M."/>
            <person name="Barrangou R."/>
            <person name="Klaenhammer T.R."/>
            <person name="Caufield P.W."/>
            <person name="Cui Y."/>
            <person name="Zhang H."/>
            <person name="O'Toole P.W."/>
        </authorList>
    </citation>
    <scope>NUCLEOTIDE SEQUENCE [LARGE SCALE GENOMIC DNA]</scope>
    <source>
        <strain evidence="2 3">DSM 5707</strain>
    </source>
</reference>